<organism evidence="1">
    <name type="scientific">Arundo donax</name>
    <name type="common">Giant reed</name>
    <name type="synonym">Donax arundinaceus</name>
    <dbReference type="NCBI Taxonomy" id="35708"/>
    <lineage>
        <taxon>Eukaryota</taxon>
        <taxon>Viridiplantae</taxon>
        <taxon>Streptophyta</taxon>
        <taxon>Embryophyta</taxon>
        <taxon>Tracheophyta</taxon>
        <taxon>Spermatophyta</taxon>
        <taxon>Magnoliopsida</taxon>
        <taxon>Liliopsida</taxon>
        <taxon>Poales</taxon>
        <taxon>Poaceae</taxon>
        <taxon>PACMAD clade</taxon>
        <taxon>Arundinoideae</taxon>
        <taxon>Arundineae</taxon>
        <taxon>Arundo</taxon>
    </lineage>
</organism>
<evidence type="ECO:0000313" key="1">
    <source>
        <dbReference type="EMBL" id="JAE34711.1"/>
    </source>
</evidence>
<name>A0A0A9HIM5_ARUDO</name>
<sequence length="36" mass="4294">MVRGNTSRKNRFNEHLCINSTVHIMIKRVYDYIAGR</sequence>
<reference evidence="1" key="1">
    <citation type="submission" date="2014-09" db="EMBL/GenBank/DDBJ databases">
        <authorList>
            <person name="Magalhaes I.L.F."/>
            <person name="Oliveira U."/>
            <person name="Santos F.R."/>
            <person name="Vidigal T.H.D.A."/>
            <person name="Brescovit A.D."/>
            <person name="Santos A.J."/>
        </authorList>
    </citation>
    <scope>NUCLEOTIDE SEQUENCE</scope>
    <source>
        <tissue evidence="1">Shoot tissue taken approximately 20 cm above the soil surface</tissue>
    </source>
</reference>
<reference evidence="1" key="2">
    <citation type="journal article" date="2015" name="Data Brief">
        <title>Shoot transcriptome of the giant reed, Arundo donax.</title>
        <authorList>
            <person name="Barrero R.A."/>
            <person name="Guerrero F.D."/>
            <person name="Moolhuijzen P."/>
            <person name="Goolsby J.A."/>
            <person name="Tidwell J."/>
            <person name="Bellgard S.E."/>
            <person name="Bellgard M.I."/>
        </authorList>
    </citation>
    <scope>NUCLEOTIDE SEQUENCE</scope>
    <source>
        <tissue evidence="1">Shoot tissue taken approximately 20 cm above the soil surface</tissue>
    </source>
</reference>
<proteinExistence type="predicted"/>
<protein>
    <submittedName>
        <fullName evidence="1">Uncharacterized protein</fullName>
    </submittedName>
</protein>
<accession>A0A0A9HIM5</accession>
<dbReference type="AlphaFoldDB" id="A0A0A9HIM5"/>
<dbReference type="EMBL" id="GBRH01163185">
    <property type="protein sequence ID" value="JAE34711.1"/>
    <property type="molecule type" value="Transcribed_RNA"/>
</dbReference>